<dbReference type="EC" id="2.7.7.65" evidence="2"/>
<dbReference type="CDD" id="cd01949">
    <property type="entry name" value="GGDEF"/>
    <property type="match status" value="1"/>
</dbReference>
<keyword evidence="4" id="KW-1133">Transmembrane helix</keyword>
<evidence type="ECO:0000256" key="1">
    <source>
        <dbReference type="ARBA" id="ARBA00001946"/>
    </source>
</evidence>
<dbReference type="InterPro" id="IPR019734">
    <property type="entry name" value="TPR_rpt"/>
</dbReference>
<dbReference type="GO" id="GO:0052621">
    <property type="term" value="F:diguanylate cyclase activity"/>
    <property type="evidence" value="ECO:0007669"/>
    <property type="project" value="UniProtKB-EC"/>
</dbReference>
<dbReference type="Gene3D" id="1.25.40.10">
    <property type="entry name" value="Tetratricopeptide repeat domain"/>
    <property type="match status" value="2"/>
</dbReference>
<reference evidence="7" key="1">
    <citation type="submission" date="2016-10" db="EMBL/GenBank/DDBJ databases">
        <title>The High Quality Genome of Vibrio alginolyticus K01M1.</title>
        <authorList>
            <person name="Wendling C."/>
            <person name="Chibani C.M."/>
            <person name="Hertel R."/>
            <person name="Sproer C."/>
            <person name="Bunk B."/>
            <person name="Overmann J."/>
            <person name="Roth O."/>
            <person name="Liesegang H."/>
        </authorList>
    </citation>
    <scope>NUCLEOTIDE SEQUENCE</scope>
    <source>
        <strain evidence="7">K05K4</strain>
    </source>
</reference>
<comment type="cofactor">
    <cofactor evidence="1">
        <name>Mg(2+)</name>
        <dbReference type="ChEBI" id="CHEBI:18420"/>
    </cofactor>
</comment>
<feature type="transmembrane region" description="Helical" evidence="4">
    <location>
        <begin position="441"/>
        <end position="459"/>
    </location>
</feature>
<sequence>MHFSIKKLACALCTALGLFLHPTNVLASTEKQAYLEEHISAESKPMLKLYFRSMGKPRSIQKDELNTPQNASAESLALYYFARKYLKRYEGVPLPKDMPDLIEFGKKHHLEWVVAEAQLNKAVTMIEQDDNWNAELLLHDVVSTARDLGYLALEGRAYRWLGNLEVSRNQLRSGLKYYRNAYELLEKTVFEIQVAMTLNNIGTVYIDASDWARANSYLTQALDTYLESEYQYDNSFFMGVIYANLSIVHSSLGDNKKAEYYFNEAIRLSMQTGSDTVKHHSLSSFSQMLSSVGKIDDALMVAQRCVDLPIPKNLEMLKTSCYEAFAEAYLANKQYDKAITTALNVLEQTKSTSELELRQRIDMLSVLVNAHQILNDYEAAFHYLTQLRELEAEFSHHIHGEEMINIKFDLEAKLAQKELKLLETKNALQASELRSQRYREMFYFIAITAIGVVGFRYVLRVRRINKALTQENTTDPLTQLHNRRYLHIWLDKMARRSPDRTFALAVLDVDHFKTFNDQYGHDIGDKMLTHIATLFNESTRSGDLLIRWGGEEFVLLFEVQRAEDCAKFLERLRYTVENTPLVVDSKPLSATISLGAVDKLSAQTIKQEWDQWFFLADQALYDAKQAGRNQFIIHPTS</sequence>
<dbReference type="PANTHER" id="PTHR45138">
    <property type="entry name" value="REGULATORY COMPONENTS OF SENSORY TRANSDUCTION SYSTEM"/>
    <property type="match status" value="1"/>
</dbReference>
<dbReference type="InterPro" id="IPR043128">
    <property type="entry name" value="Rev_trsase/Diguanyl_cyclase"/>
</dbReference>
<dbReference type="Pfam" id="PF00990">
    <property type="entry name" value="GGDEF"/>
    <property type="match status" value="1"/>
</dbReference>
<keyword evidence="5" id="KW-0732">Signal</keyword>
<keyword evidence="4" id="KW-0812">Transmembrane</keyword>
<dbReference type="RefSeq" id="WP_086047335.1">
    <property type="nucleotide sequence ID" value="NZ_CP017890.1"/>
</dbReference>
<dbReference type="FunFam" id="3.30.70.270:FF:000001">
    <property type="entry name" value="Diguanylate cyclase domain protein"/>
    <property type="match status" value="1"/>
</dbReference>
<dbReference type="EMBL" id="CP017903">
    <property type="protein sequence ID" value="ARP20622.1"/>
    <property type="molecule type" value="Genomic_DNA"/>
</dbReference>
<comment type="catalytic activity">
    <reaction evidence="3">
        <text>2 GTP = 3',3'-c-di-GMP + 2 diphosphate</text>
        <dbReference type="Rhea" id="RHEA:24898"/>
        <dbReference type="ChEBI" id="CHEBI:33019"/>
        <dbReference type="ChEBI" id="CHEBI:37565"/>
        <dbReference type="ChEBI" id="CHEBI:58805"/>
        <dbReference type="EC" id="2.7.7.65"/>
    </reaction>
</comment>
<evidence type="ECO:0000256" key="4">
    <source>
        <dbReference type="SAM" id="Phobius"/>
    </source>
</evidence>
<dbReference type="Pfam" id="PF13374">
    <property type="entry name" value="TPR_10"/>
    <property type="match status" value="1"/>
</dbReference>
<dbReference type="SMART" id="SM00028">
    <property type="entry name" value="TPR"/>
    <property type="match status" value="5"/>
</dbReference>
<feature type="signal peptide" evidence="5">
    <location>
        <begin position="1"/>
        <end position="27"/>
    </location>
</feature>
<gene>
    <name evidence="7" type="ORF">K05K4_38960</name>
</gene>
<dbReference type="InterPro" id="IPR011990">
    <property type="entry name" value="TPR-like_helical_dom_sf"/>
</dbReference>
<keyword evidence="4" id="KW-0472">Membrane</keyword>
<dbReference type="Gene3D" id="3.30.70.270">
    <property type="match status" value="1"/>
</dbReference>
<evidence type="ECO:0000259" key="6">
    <source>
        <dbReference type="PROSITE" id="PS50887"/>
    </source>
</evidence>
<accession>A0A1W6TXY8</accession>
<feature type="chain" id="PRO_5011905030" description="diguanylate cyclase" evidence="5">
    <location>
        <begin position="28"/>
        <end position="637"/>
    </location>
</feature>
<dbReference type="GO" id="GO:1902201">
    <property type="term" value="P:negative regulation of bacterial-type flagellum-dependent cell motility"/>
    <property type="evidence" value="ECO:0007669"/>
    <property type="project" value="TreeGrafter"/>
</dbReference>
<dbReference type="SUPFAM" id="SSF55073">
    <property type="entry name" value="Nucleotide cyclase"/>
    <property type="match status" value="1"/>
</dbReference>
<dbReference type="PROSITE" id="PS50887">
    <property type="entry name" value="GGDEF"/>
    <property type="match status" value="1"/>
</dbReference>
<dbReference type="InterPro" id="IPR050469">
    <property type="entry name" value="Diguanylate_Cyclase"/>
</dbReference>
<dbReference type="AlphaFoldDB" id="A0A1W6TXY8"/>
<protein>
    <recommendedName>
        <fullName evidence="2">diguanylate cyclase</fullName>
        <ecNumber evidence="2">2.7.7.65</ecNumber>
    </recommendedName>
</protein>
<dbReference type="GO" id="GO:0043709">
    <property type="term" value="P:cell adhesion involved in single-species biofilm formation"/>
    <property type="evidence" value="ECO:0007669"/>
    <property type="project" value="TreeGrafter"/>
</dbReference>
<dbReference type="SMART" id="SM00267">
    <property type="entry name" value="GGDEF"/>
    <property type="match status" value="1"/>
</dbReference>
<name>A0A1W6TXY8_VIBAL</name>
<dbReference type="NCBIfam" id="TIGR00254">
    <property type="entry name" value="GGDEF"/>
    <property type="match status" value="1"/>
</dbReference>
<evidence type="ECO:0000256" key="2">
    <source>
        <dbReference type="ARBA" id="ARBA00012528"/>
    </source>
</evidence>
<dbReference type="SUPFAM" id="SSF48452">
    <property type="entry name" value="TPR-like"/>
    <property type="match status" value="2"/>
</dbReference>
<proteinExistence type="predicted"/>
<dbReference type="PANTHER" id="PTHR45138:SF9">
    <property type="entry name" value="DIGUANYLATE CYCLASE DGCM-RELATED"/>
    <property type="match status" value="1"/>
</dbReference>
<dbReference type="InterPro" id="IPR000160">
    <property type="entry name" value="GGDEF_dom"/>
</dbReference>
<feature type="domain" description="GGDEF" evidence="6">
    <location>
        <begin position="500"/>
        <end position="636"/>
    </location>
</feature>
<dbReference type="InterPro" id="IPR029787">
    <property type="entry name" value="Nucleotide_cyclase"/>
</dbReference>
<evidence type="ECO:0000256" key="5">
    <source>
        <dbReference type="SAM" id="SignalP"/>
    </source>
</evidence>
<evidence type="ECO:0000256" key="3">
    <source>
        <dbReference type="ARBA" id="ARBA00034247"/>
    </source>
</evidence>
<organism evidence="7">
    <name type="scientific">Vibrio alginolyticus</name>
    <dbReference type="NCBI Taxonomy" id="663"/>
    <lineage>
        <taxon>Bacteria</taxon>
        <taxon>Pseudomonadati</taxon>
        <taxon>Pseudomonadota</taxon>
        <taxon>Gammaproteobacteria</taxon>
        <taxon>Vibrionales</taxon>
        <taxon>Vibrionaceae</taxon>
        <taxon>Vibrio</taxon>
    </lineage>
</organism>
<dbReference type="GO" id="GO:0005886">
    <property type="term" value="C:plasma membrane"/>
    <property type="evidence" value="ECO:0007669"/>
    <property type="project" value="TreeGrafter"/>
</dbReference>
<evidence type="ECO:0000313" key="7">
    <source>
        <dbReference type="EMBL" id="ARP20622.1"/>
    </source>
</evidence>